<gene>
    <name evidence="1" type="ORF">ACFOHJ_01720</name>
</gene>
<dbReference type="RefSeq" id="WP_378217834.1">
    <property type="nucleotide sequence ID" value="NZ_JBHRTK010000001.1"/>
</dbReference>
<proteinExistence type="predicted"/>
<accession>A0ABV7K6G4</accession>
<dbReference type="Proteomes" id="UP001595583">
    <property type="component" value="Unassembled WGS sequence"/>
</dbReference>
<evidence type="ECO:0000313" key="2">
    <source>
        <dbReference type="Proteomes" id="UP001595583"/>
    </source>
</evidence>
<comment type="caution">
    <text evidence="1">The sequence shown here is derived from an EMBL/GenBank/DDBJ whole genome shotgun (WGS) entry which is preliminary data.</text>
</comment>
<keyword evidence="2" id="KW-1185">Reference proteome</keyword>
<organism evidence="1 2">
    <name type="scientific">Aquamicrobium soli</name>
    <dbReference type="NCBI Taxonomy" id="1811518"/>
    <lineage>
        <taxon>Bacteria</taxon>
        <taxon>Pseudomonadati</taxon>
        <taxon>Pseudomonadota</taxon>
        <taxon>Alphaproteobacteria</taxon>
        <taxon>Hyphomicrobiales</taxon>
        <taxon>Phyllobacteriaceae</taxon>
        <taxon>Aquamicrobium</taxon>
    </lineage>
</organism>
<dbReference type="EMBL" id="JBHRTK010000001">
    <property type="protein sequence ID" value="MFC3204917.1"/>
    <property type="molecule type" value="Genomic_DNA"/>
</dbReference>
<sequence length="163" mass="18633">MDIPLDIASIATGASACDAMAAQEILTYMMKKRPYIASSLAIYDPTTRTHRTIASVGYSKRVLSHLDGWLVTDDIACRLYRDQGDRQIALKWSEMPFNYYETFSVQEVFMPAGFREGITLRLHTRDGRYTGNLHISTDDPRYPTREMIANEVQCPSDYSRQLH</sequence>
<protein>
    <submittedName>
        <fullName evidence="1">Uncharacterized protein</fullName>
    </submittedName>
</protein>
<reference evidence="2" key="1">
    <citation type="journal article" date="2019" name="Int. J. Syst. Evol. Microbiol.">
        <title>The Global Catalogue of Microorganisms (GCM) 10K type strain sequencing project: providing services to taxonomists for standard genome sequencing and annotation.</title>
        <authorList>
            <consortium name="The Broad Institute Genomics Platform"/>
            <consortium name="The Broad Institute Genome Sequencing Center for Infectious Disease"/>
            <person name="Wu L."/>
            <person name="Ma J."/>
        </authorList>
    </citation>
    <scope>NUCLEOTIDE SEQUENCE [LARGE SCALE GENOMIC DNA]</scope>
    <source>
        <strain evidence="2">KCTC 52165</strain>
    </source>
</reference>
<evidence type="ECO:0000313" key="1">
    <source>
        <dbReference type="EMBL" id="MFC3204917.1"/>
    </source>
</evidence>
<name>A0ABV7K6G4_9HYPH</name>